<gene>
    <name evidence="1" type="ORF">FMM08_12395</name>
</gene>
<dbReference type="Proteomes" id="UP000321234">
    <property type="component" value="Unassembled WGS sequence"/>
</dbReference>
<dbReference type="InterPro" id="IPR009097">
    <property type="entry name" value="Cyclic_Pdiesterase"/>
</dbReference>
<dbReference type="GO" id="GO:0016874">
    <property type="term" value="F:ligase activity"/>
    <property type="evidence" value="ECO:0007669"/>
    <property type="project" value="UniProtKB-KW"/>
</dbReference>
<keyword evidence="2" id="KW-1185">Reference proteome</keyword>
<dbReference type="SUPFAM" id="SSF55144">
    <property type="entry name" value="LigT-like"/>
    <property type="match status" value="1"/>
</dbReference>
<dbReference type="EMBL" id="VKAC01000007">
    <property type="protein sequence ID" value="TXR55640.1"/>
    <property type="molecule type" value="Genomic_DNA"/>
</dbReference>
<proteinExistence type="predicted"/>
<dbReference type="RefSeq" id="WP_147926696.1">
    <property type="nucleotide sequence ID" value="NZ_VKAC01000007.1"/>
</dbReference>
<name>A0A5C8ZFR2_9ACTN</name>
<dbReference type="Gene3D" id="3.90.1140.10">
    <property type="entry name" value="Cyclic phosphodiesterase"/>
    <property type="match status" value="1"/>
</dbReference>
<protein>
    <submittedName>
        <fullName evidence="1">2'-5' RNA ligase family protein</fullName>
    </submittedName>
</protein>
<sequence>MALTPSPAAPAPTLTGVVVLVPEAEGVVRQHRERLDSSAAWGVPAHVTVLFPFVPPADLDDDVIAALVLAIASVPAFDAVFAGTAWFGDAVLWLAPDPAEPFVALTRAVVAAFPDHRPYGGEFDGSAPHLTVGEARTGGPGALRVAEGDVQPLLPVRTRVRSAHLIAGTTAPASWRALRELPLGS</sequence>
<keyword evidence="1" id="KW-0436">Ligase</keyword>
<evidence type="ECO:0000313" key="2">
    <source>
        <dbReference type="Proteomes" id="UP000321234"/>
    </source>
</evidence>
<dbReference type="Pfam" id="PF13563">
    <property type="entry name" value="2_5_RNA_ligase2"/>
    <property type="match status" value="1"/>
</dbReference>
<organism evidence="1 2">
    <name type="scientific">Quadrisphaera setariae</name>
    <dbReference type="NCBI Taxonomy" id="2593304"/>
    <lineage>
        <taxon>Bacteria</taxon>
        <taxon>Bacillati</taxon>
        <taxon>Actinomycetota</taxon>
        <taxon>Actinomycetes</taxon>
        <taxon>Kineosporiales</taxon>
        <taxon>Kineosporiaceae</taxon>
        <taxon>Quadrisphaera</taxon>
    </lineage>
</organism>
<evidence type="ECO:0000313" key="1">
    <source>
        <dbReference type="EMBL" id="TXR55640.1"/>
    </source>
</evidence>
<accession>A0A5C8ZFR2</accession>
<dbReference type="AlphaFoldDB" id="A0A5C8ZFR2"/>
<dbReference type="OrthoDB" id="2082235at2"/>
<comment type="caution">
    <text evidence="1">The sequence shown here is derived from an EMBL/GenBank/DDBJ whole genome shotgun (WGS) entry which is preliminary data.</text>
</comment>
<reference evidence="1 2" key="1">
    <citation type="submission" date="2019-07" db="EMBL/GenBank/DDBJ databases">
        <title>Quadrisphaera sp. strain DD2A genome sequencing and assembly.</title>
        <authorList>
            <person name="Kim I."/>
        </authorList>
    </citation>
    <scope>NUCLEOTIDE SEQUENCE [LARGE SCALE GENOMIC DNA]</scope>
    <source>
        <strain evidence="1 2">DD2A</strain>
    </source>
</reference>